<dbReference type="EMBL" id="JAAIUW010000004">
    <property type="protein sequence ID" value="KAF7834692.1"/>
    <property type="molecule type" value="Genomic_DNA"/>
</dbReference>
<protein>
    <submittedName>
        <fullName evidence="1">Uncharacterized protein</fullName>
    </submittedName>
</protein>
<organism evidence="1 2">
    <name type="scientific">Senna tora</name>
    <dbReference type="NCBI Taxonomy" id="362788"/>
    <lineage>
        <taxon>Eukaryota</taxon>
        <taxon>Viridiplantae</taxon>
        <taxon>Streptophyta</taxon>
        <taxon>Embryophyta</taxon>
        <taxon>Tracheophyta</taxon>
        <taxon>Spermatophyta</taxon>
        <taxon>Magnoliopsida</taxon>
        <taxon>eudicotyledons</taxon>
        <taxon>Gunneridae</taxon>
        <taxon>Pentapetalae</taxon>
        <taxon>rosids</taxon>
        <taxon>fabids</taxon>
        <taxon>Fabales</taxon>
        <taxon>Fabaceae</taxon>
        <taxon>Caesalpinioideae</taxon>
        <taxon>Cassia clade</taxon>
        <taxon>Senna</taxon>
    </lineage>
</organism>
<dbReference type="AlphaFoldDB" id="A0A835CCS3"/>
<evidence type="ECO:0000313" key="2">
    <source>
        <dbReference type="Proteomes" id="UP000634136"/>
    </source>
</evidence>
<name>A0A835CCS3_9FABA</name>
<comment type="caution">
    <text evidence="1">The sequence shown here is derived from an EMBL/GenBank/DDBJ whole genome shotgun (WGS) entry which is preliminary data.</text>
</comment>
<accession>A0A835CCS3</accession>
<dbReference type="Proteomes" id="UP000634136">
    <property type="component" value="Unassembled WGS sequence"/>
</dbReference>
<sequence length="21" mass="2318">MEGTTELAGVDIRKELQVSQL</sequence>
<evidence type="ECO:0000313" key="1">
    <source>
        <dbReference type="EMBL" id="KAF7834692.1"/>
    </source>
</evidence>
<proteinExistence type="predicted"/>
<gene>
    <name evidence="1" type="ORF">G2W53_009551</name>
</gene>
<reference evidence="1" key="1">
    <citation type="submission" date="2020-09" db="EMBL/GenBank/DDBJ databases">
        <title>Genome-Enabled Discovery of Anthraquinone Biosynthesis in Senna tora.</title>
        <authorList>
            <person name="Kang S.-H."/>
            <person name="Pandey R.P."/>
            <person name="Lee C.-M."/>
            <person name="Sim J.-S."/>
            <person name="Jeong J.-T."/>
            <person name="Choi B.-S."/>
            <person name="Jung M."/>
            <person name="Ginzburg D."/>
            <person name="Zhao K."/>
            <person name="Won S.Y."/>
            <person name="Oh T.-J."/>
            <person name="Yu Y."/>
            <person name="Kim N.-H."/>
            <person name="Lee O.R."/>
            <person name="Lee T.-H."/>
            <person name="Bashyal P."/>
            <person name="Kim T.-S."/>
            <person name="Lee W.-H."/>
            <person name="Kawkins C."/>
            <person name="Kim C.-K."/>
            <person name="Kim J.S."/>
            <person name="Ahn B.O."/>
            <person name="Rhee S.Y."/>
            <person name="Sohng J.K."/>
        </authorList>
    </citation>
    <scope>NUCLEOTIDE SEQUENCE</scope>
    <source>
        <tissue evidence="1">Leaf</tissue>
    </source>
</reference>
<keyword evidence="2" id="KW-1185">Reference proteome</keyword>